<keyword evidence="2" id="KW-0812">Transmembrane</keyword>
<dbReference type="Proteomes" id="UP000660745">
    <property type="component" value="Unassembled WGS sequence"/>
</dbReference>
<dbReference type="PROSITE" id="PS50005">
    <property type="entry name" value="TPR"/>
    <property type="match status" value="1"/>
</dbReference>
<proteinExistence type="predicted"/>
<evidence type="ECO:0000256" key="2">
    <source>
        <dbReference type="SAM" id="Phobius"/>
    </source>
</evidence>
<feature type="transmembrane region" description="Helical" evidence="2">
    <location>
        <begin position="173"/>
        <end position="191"/>
    </location>
</feature>
<dbReference type="SUPFAM" id="SSF48452">
    <property type="entry name" value="TPR-like"/>
    <property type="match status" value="1"/>
</dbReference>
<feature type="transmembrane region" description="Helical" evidence="2">
    <location>
        <begin position="405"/>
        <end position="425"/>
    </location>
</feature>
<dbReference type="EMBL" id="BMNK01000008">
    <property type="protein sequence ID" value="GGP10082.1"/>
    <property type="molecule type" value="Genomic_DNA"/>
</dbReference>
<evidence type="ECO:0008006" key="5">
    <source>
        <dbReference type="Google" id="ProtNLM"/>
    </source>
</evidence>
<dbReference type="InterPro" id="IPR019734">
    <property type="entry name" value="TPR_rpt"/>
</dbReference>
<feature type="transmembrane region" description="Helical" evidence="2">
    <location>
        <begin position="234"/>
        <end position="255"/>
    </location>
</feature>
<keyword evidence="4" id="KW-1185">Reference proteome</keyword>
<feature type="transmembrane region" description="Helical" evidence="2">
    <location>
        <begin position="431"/>
        <end position="449"/>
    </location>
</feature>
<dbReference type="AlphaFoldDB" id="A0A918E7T2"/>
<name>A0A918E7T2_9ACTN</name>
<keyword evidence="2" id="KW-0472">Membrane</keyword>
<evidence type="ECO:0000313" key="4">
    <source>
        <dbReference type="Proteomes" id="UP000660745"/>
    </source>
</evidence>
<feature type="transmembrane region" description="Helical" evidence="2">
    <location>
        <begin position="275"/>
        <end position="297"/>
    </location>
</feature>
<sequence>MLSADRPDSALAAAGAAAHLDPASEWAYRLVSLAQERIGRLPEAVDAAERAVLLAPGSWAARLRLAAVLRHVPGRWDEAAEQAALAARFAPEEPDTHVLVADLDLLRAEHAEAARAYREALRLDPRHAQARVNLGLTLLRWERSRTHHDPAWPIDPRGTGQARRALEVWSRQTRLLVAVATAAVAVAALAFDRGPQAVLGGLAVLVLMAGLTVRQARRVRAWAYVPAMLVRDPWFGAAVAGGIVAVAAFAGWLALGSAPAGIAVVPGLRSGGLPWVGLLWAGLGGLAVLGWPVLAAVRSLAETWRGHPLRALTHFRQATHEHTALRNVGERAAFEESERDLAAGERAALRNAGVTLWVLLGRTWSVLVPLACAALVVEPLAAVATLAVPYPMLRAWRASRYGHDRWLAVAAGLVGAAAVGSAAGGGFGLVWGWRLGFGALGAVVVVFALRAARSWWKGVPGPWRASLIMCELPMGAEPTVVLTAQVRQAFGYARTVVLAYGDALGPGVAGAVATITASGELKVIAGAQAWEAIEADPRVAVFAADPLQRRFWVEVRGVALAGSDVLRVTPKQVLVGEFPGRHQRR</sequence>
<organism evidence="3 4">
    <name type="scientific">Nonomuraea glycinis</name>
    <dbReference type="NCBI Taxonomy" id="2047744"/>
    <lineage>
        <taxon>Bacteria</taxon>
        <taxon>Bacillati</taxon>
        <taxon>Actinomycetota</taxon>
        <taxon>Actinomycetes</taxon>
        <taxon>Streptosporangiales</taxon>
        <taxon>Streptosporangiaceae</taxon>
        <taxon>Nonomuraea</taxon>
    </lineage>
</organism>
<keyword evidence="1" id="KW-0802">TPR repeat</keyword>
<protein>
    <recommendedName>
        <fullName evidence="5">Tetratricopeptide repeat protein</fullName>
    </recommendedName>
</protein>
<feature type="repeat" description="TPR" evidence="1">
    <location>
        <begin position="94"/>
        <end position="127"/>
    </location>
</feature>
<comment type="caution">
    <text evidence="3">The sequence shown here is derived from an EMBL/GenBank/DDBJ whole genome shotgun (WGS) entry which is preliminary data.</text>
</comment>
<accession>A0A918E7T2</accession>
<evidence type="ECO:0000256" key="1">
    <source>
        <dbReference type="PROSITE-ProRule" id="PRU00339"/>
    </source>
</evidence>
<evidence type="ECO:0000313" key="3">
    <source>
        <dbReference type="EMBL" id="GGP10082.1"/>
    </source>
</evidence>
<feature type="transmembrane region" description="Helical" evidence="2">
    <location>
        <begin position="197"/>
        <end position="213"/>
    </location>
</feature>
<keyword evidence="2" id="KW-1133">Transmembrane helix</keyword>
<dbReference type="Gene3D" id="1.25.40.10">
    <property type="entry name" value="Tetratricopeptide repeat domain"/>
    <property type="match status" value="1"/>
</dbReference>
<dbReference type="InterPro" id="IPR011990">
    <property type="entry name" value="TPR-like_helical_dom_sf"/>
</dbReference>
<gene>
    <name evidence="3" type="ORF">GCM10012278_48310</name>
</gene>
<reference evidence="3" key="1">
    <citation type="journal article" date="2014" name="Int. J. Syst. Evol. Microbiol.">
        <title>Complete genome sequence of Corynebacterium casei LMG S-19264T (=DSM 44701T), isolated from a smear-ripened cheese.</title>
        <authorList>
            <consortium name="US DOE Joint Genome Institute (JGI-PGF)"/>
            <person name="Walter F."/>
            <person name="Albersmeier A."/>
            <person name="Kalinowski J."/>
            <person name="Ruckert C."/>
        </authorList>
    </citation>
    <scope>NUCLEOTIDE SEQUENCE</scope>
    <source>
        <strain evidence="3">CGMCC 4.7430</strain>
    </source>
</reference>
<feature type="transmembrane region" description="Helical" evidence="2">
    <location>
        <begin position="373"/>
        <end position="393"/>
    </location>
</feature>
<reference evidence="3" key="2">
    <citation type="submission" date="2020-09" db="EMBL/GenBank/DDBJ databases">
        <authorList>
            <person name="Sun Q."/>
            <person name="Zhou Y."/>
        </authorList>
    </citation>
    <scope>NUCLEOTIDE SEQUENCE</scope>
    <source>
        <strain evidence="3">CGMCC 4.7430</strain>
    </source>
</reference>